<reference evidence="2 3" key="1">
    <citation type="submission" date="2013-12" db="EMBL/GenBank/DDBJ databases">
        <authorList>
            <person name="Cubeta M."/>
            <person name="Pakala S."/>
            <person name="Fedorova N."/>
            <person name="Thomas E."/>
            <person name="Dean R."/>
            <person name="Jabaji S."/>
            <person name="Neate S."/>
            <person name="Toda T."/>
            <person name="Tavantzis S."/>
            <person name="Vilgalys R."/>
            <person name="Bharathan N."/>
            <person name="Pakala S."/>
            <person name="Losada L.S."/>
            <person name="Zafar N."/>
            <person name="Nierman W."/>
        </authorList>
    </citation>
    <scope>NUCLEOTIDE SEQUENCE [LARGE SCALE GENOMIC DNA]</scope>
    <source>
        <strain evidence="2 3">123E</strain>
    </source>
</reference>
<dbReference type="Proteomes" id="UP000027456">
    <property type="component" value="Unassembled WGS sequence"/>
</dbReference>
<dbReference type="InterPro" id="IPR032675">
    <property type="entry name" value="LRR_dom_sf"/>
</dbReference>
<comment type="caution">
    <text evidence="2">The sequence shown here is derived from an EMBL/GenBank/DDBJ whole genome shotgun (WGS) entry which is preliminary data.</text>
</comment>
<dbReference type="PANTHER" id="PTHR38926">
    <property type="entry name" value="F-BOX DOMAIN CONTAINING PROTEIN, EXPRESSED"/>
    <property type="match status" value="1"/>
</dbReference>
<proteinExistence type="predicted"/>
<dbReference type="STRING" id="1423351.A0A074S7P2"/>
<dbReference type="HOGENOM" id="CLU_561573_0_0_1"/>
<feature type="compositionally biased region" description="Low complexity" evidence="1">
    <location>
        <begin position="523"/>
        <end position="536"/>
    </location>
</feature>
<feature type="region of interest" description="Disordered" evidence="1">
    <location>
        <begin position="510"/>
        <end position="539"/>
    </location>
</feature>
<dbReference type="SUPFAM" id="SSF52047">
    <property type="entry name" value="RNI-like"/>
    <property type="match status" value="1"/>
</dbReference>
<dbReference type="EMBL" id="AZST01000081">
    <property type="protein sequence ID" value="KEP52923.1"/>
    <property type="molecule type" value="Genomic_DNA"/>
</dbReference>
<gene>
    <name evidence="2" type="ORF">V565_038190</name>
</gene>
<dbReference type="Gene3D" id="3.80.10.10">
    <property type="entry name" value="Ribonuclease Inhibitor"/>
    <property type="match status" value="1"/>
</dbReference>
<dbReference type="OrthoDB" id="2269034at2759"/>
<evidence type="ECO:0000313" key="2">
    <source>
        <dbReference type="EMBL" id="KEP52923.1"/>
    </source>
</evidence>
<dbReference type="AlphaFoldDB" id="A0A074S7P2"/>
<organism evidence="2 3">
    <name type="scientific">Rhizoctonia solani 123E</name>
    <dbReference type="NCBI Taxonomy" id="1423351"/>
    <lineage>
        <taxon>Eukaryota</taxon>
        <taxon>Fungi</taxon>
        <taxon>Dikarya</taxon>
        <taxon>Basidiomycota</taxon>
        <taxon>Agaricomycotina</taxon>
        <taxon>Agaricomycetes</taxon>
        <taxon>Cantharellales</taxon>
        <taxon>Ceratobasidiaceae</taxon>
        <taxon>Rhizoctonia</taxon>
    </lineage>
</organism>
<evidence type="ECO:0000256" key="1">
    <source>
        <dbReference type="SAM" id="MobiDB-lite"/>
    </source>
</evidence>
<protein>
    <submittedName>
        <fullName evidence="2">F-box-like domain protein</fullName>
    </submittedName>
</protein>
<name>A0A074S7P2_9AGAM</name>
<accession>A0A074S7P2</accession>
<dbReference type="PANTHER" id="PTHR38926:SF72">
    <property type="entry name" value="IM:7136021-RELATED"/>
    <property type="match status" value="1"/>
</dbReference>
<dbReference type="InterPro" id="IPR036047">
    <property type="entry name" value="F-box-like_dom_sf"/>
</dbReference>
<keyword evidence="3" id="KW-1185">Reference proteome</keyword>
<dbReference type="SUPFAM" id="SSF81383">
    <property type="entry name" value="F-box domain"/>
    <property type="match status" value="1"/>
</dbReference>
<evidence type="ECO:0000313" key="3">
    <source>
        <dbReference type="Proteomes" id="UP000027456"/>
    </source>
</evidence>
<sequence length="568" mass="63537">MHTNLCRPVDRVCQCAHDPMANDSENYSVLNDTLQAAESSLVAAQKRLERVRYRDVTLDREHNARRLRNILPPELFLHVARYVVAENPRAGPKLAAVCTTFRDIIYNSPDLWQRISITQRDPDPAEIVAVYIQRSAQRPLDISLQIFAANDPETPKHDDTERDISSLYERLTEARDSLGRRSHPAPDEWPDALDALLKELTAYRAHATAAHEWNISLASAVDLIFNEFHRCSRFEFMSTRRRPTELVADHIREASAPMLRSLVLHVDPNCRLPPVAPQDAPLLDSADVQGVLVEPVPHFRSVACFISQVLSHTPYSGLRQLRLVNGTFEAPATPLHCIISLLRANPQLEDLCLQPSLPLATPSTTHTSDLSLPHLTRLHLTHNARLERLMQQLRLPALTELTLSLQAGSRPASLRTIFQGQPYPKLQTLHLNNLFVHPTSLDLITALRQLSTLRKLIISDSNLSENVLRTLSDPECCPALEELVFEKCEGITQDRVYSIWRARDNNSLGMSPDSRRAELRRPSSASSTSSGDELSSTCGTEPVGAGLRLLVVRNSSAPLADIQLGPVY</sequence>